<keyword evidence="2" id="KW-0805">Transcription regulation</keyword>
<dbReference type="EMBL" id="VMHL01000002">
    <property type="protein sequence ID" value="TSJ90592.1"/>
    <property type="molecule type" value="Genomic_DNA"/>
</dbReference>
<organism evidence="6 7">
    <name type="scientific">Gilliamella apicola</name>
    <dbReference type="NCBI Taxonomy" id="1196095"/>
    <lineage>
        <taxon>Bacteria</taxon>
        <taxon>Pseudomonadati</taxon>
        <taxon>Pseudomonadota</taxon>
        <taxon>Gammaproteobacteria</taxon>
        <taxon>Orbales</taxon>
        <taxon>Orbaceae</taxon>
        <taxon>Gilliamella</taxon>
    </lineage>
</organism>
<dbReference type="Pfam" id="PF00356">
    <property type="entry name" value="LacI"/>
    <property type="match status" value="1"/>
</dbReference>
<feature type="domain" description="HTH lacI-type" evidence="5">
    <location>
        <begin position="1"/>
        <end position="58"/>
    </location>
</feature>
<evidence type="ECO:0000256" key="4">
    <source>
        <dbReference type="ARBA" id="ARBA00023163"/>
    </source>
</evidence>
<gene>
    <name evidence="6" type="primary">cra</name>
    <name evidence="6" type="ORF">FPQ14_05890</name>
</gene>
<evidence type="ECO:0000256" key="3">
    <source>
        <dbReference type="ARBA" id="ARBA00023125"/>
    </source>
</evidence>
<proteinExistence type="predicted"/>
<dbReference type="FunFam" id="1.10.260.40:FF:000008">
    <property type="entry name" value="Fructose repressor (Catabolite repressor/activator)"/>
    <property type="match status" value="1"/>
</dbReference>
<dbReference type="SMART" id="SM00354">
    <property type="entry name" value="HTH_LACI"/>
    <property type="match status" value="1"/>
</dbReference>
<dbReference type="Gene3D" id="3.40.50.2300">
    <property type="match status" value="2"/>
</dbReference>
<dbReference type="InterPro" id="IPR028082">
    <property type="entry name" value="Peripla_BP_I"/>
</dbReference>
<dbReference type="CDD" id="cd01392">
    <property type="entry name" value="HTH_LacI"/>
    <property type="match status" value="1"/>
</dbReference>
<evidence type="ECO:0000256" key="1">
    <source>
        <dbReference type="ARBA" id="ARBA00022491"/>
    </source>
</evidence>
<dbReference type="InterPro" id="IPR000843">
    <property type="entry name" value="HTH_LacI"/>
</dbReference>
<evidence type="ECO:0000313" key="6">
    <source>
        <dbReference type="EMBL" id="TSJ90592.1"/>
    </source>
</evidence>
<dbReference type="PROSITE" id="PS50932">
    <property type="entry name" value="HTH_LACI_2"/>
    <property type="match status" value="1"/>
</dbReference>
<dbReference type="InterPro" id="IPR025997">
    <property type="entry name" value="SBP_2_dom"/>
</dbReference>
<dbReference type="GO" id="GO:0055085">
    <property type="term" value="P:transmembrane transport"/>
    <property type="evidence" value="ECO:0007669"/>
    <property type="project" value="UniProtKB-ARBA"/>
</dbReference>
<dbReference type="RefSeq" id="WP_086359138.1">
    <property type="nucleotide sequence ID" value="NZ_VMHL01000002.1"/>
</dbReference>
<dbReference type="PANTHER" id="PTHR30146">
    <property type="entry name" value="LACI-RELATED TRANSCRIPTIONAL REPRESSOR"/>
    <property type="match status" value="1"/>
</dbReference>
<dbReference type="Pfam" id="PF13407">
    <property type="entry name" value="Peripla_BP_4"/>
    <property type="match status" value="1"/>
</dbReference>
<dbReference type="NCBIfam" id="NF008452">
    <property type="entry name" value="PRK11303.1"/>
    <property type="match status" value="1"/>
</dbReference>
<evidence type="ECO:0000256" key="2">
    <source>
        <dbReference type="ARBA" id="ARBA00023015"/>
    </source>
</evidence>
<keyword evidence="3" id="KW-0238">DNA-binding</keyword>
<dbReference type="PANTHER" id="PTHR30146:SF45">
    <property type="entry name" value="CATABOLITE REPRESSOR_ACTIVATOR"/>
    <property type="match status" value="1"/>
</dbReference>
<dbReference type="GO" id="GO:0000976">
    <property type="term" value="F:transcription cis-regulatory region binding"/>
    <property type="evidence" value="ECO:0007669"/>
    <property type="project" value="TreeGrafter"/>
</dbReference>
<reference evidence="6 7" key="1">
    <citation type="submission" date="2019-07" db="EMBL/GenBank/DDBJ databases">
        <title>Gilliamella genomes.</title>
        <authorList>
            <person name="Zheng H."/>
        </authorList>
    </citation>
    <scope>NUCLEOTIDE SEQUENCE [LARGE SCALE GENOMIC DNA]</scope>
    <source>
        <strain evidence="6 7">W8131</strain>
    </source>
</reference>
<comment type="caution">
    <text evidence="6">The sequence shown here is derived from an EMBL/GenBank/DDBJ whole genome shotgun (WGS) entry which is preliminary data.</text>
</comment>
<evidence type="ECO:0000259" key="5">
    <source>
        <dbReference type="PROSITE" id="PS50932"/>
    </source>
</evidence>
<keyword evidence="4" id="KW-0804">Transcription</keyword>
<dbReference type="GO" id="GO:0003700">
    <property type="term" value="F:DNA-binding transcription factor activity"/>
    <property type="evidence" value="ECO:0007669"/>
    <property type="project" value="TreeGrafter"/>
</dbReference>
<sequence>MKLEQIAMLAGVSRTTASYVINGKAKQYRVSDDTIRKVMAIVNEYNYQPNAVAAGLRAGKTRTIGIIIPDFENISYTRIANYIEQLVRKEGYQLLLSCSEDNPEIEKECVKHLKQRRVDALIISSSFIAESDYAFYNDWQNYDIPLFALDRTLSTYEFRNIIGADKEDSKMLAKAFSQFVNGKIVYIGALPNLSVSQLRMQGFKEIALNKNNGNKVDFLCANNYSRRDAEITFSQWLMNNELPNGIFSTSFSLLQGTIDAILKKYGHLPDNLTIATFGDNELLDFLPCKMIALSQDHKTISEVTIKLLLDSLHNKDYQSGTTVIPRRLIYRGCLSRDNSAEKLL</sequence>
<dbReference type="AlphaFoldDB" id="A0A556RNW0"/>
<dbReference type="SUPFAM" id="SSF53822">
    <property type="entry name" value="Periplasmic binding protein-like I"/>
    <property type="match status" value="1"/>
</dbReference>
<dbReference type="SUPFAM" id="SSF47413">
    <property type="entry name" value="lambda repressor-like DNA-binding domains"/>
    <property type="match status" value="1"/>
</dbReference>
<protein>
    <submittedName>
        <fullName evidence="6">Catabolite repressor/activator</fullName>
    </submittedName>
</protein>
<name>A0A556RNW0_9GAMM</name>
<evidence type="ECO:0000313" key="7">
    <source>
        <dbReference type="Proteomes" id="UP000319138"/>
    </source>
</evidence>
<keyword evidence="1" id="KW-0678">Repressor</keyword>
<dbReference type="Gene3D" id="1.10.260.40">
    <property type="entry name" value="lambda repressor-like DNA-binding domains"/>
    <property type="match status" value="1"/>
</dbReference>
<dbReference type="InterPro" id="IPR010982">
    <property type="entry name" value="Lambda_DNA-bd_dom_sf"/>
</dbReference>
<accession>A0A556RNW0</accession>
<dbReference type="Proteomes" id="UP000319138">
    <property type="component" value="Unassembled WGS sequence"/>
</dbReference>